<reference evidence="9 10" key="1">
    <citation type="submission" date="2019-02" db="EMBL/GenBank/DDBJ databases">
        <title>Prokaryotic population dynamics and viral predation in marine succession experiment using metagenomics: the confinement effect.</title>
        <authorList>
            <person name="Haro-Moreno J.M."/>
            <person name="Rodriguez-Valera F."/>
            <person name="Lopez-Perez M."/>
        </authorList>
    </citation>
    <scope>NUCLEOTIDE SEQUENCE [LARGE SCALE GENOMIC DNA]</scope>
    <source>
        <strain evidence="9">MED-G169</strain>
    </source>
</reference>
<dbReference type="Gene3D" id="3.30.70.560">
    <property type="entry name" value="7,8-Dihydro-6-hydroxymethylpterin-pyrophosphokinase HPPK"/>
    <property type="match status" value="1"/>
</dbReference>
<dbReference type="SUPFAM" id="SSF55083">
    <property type="entry name" value="6-hydroxymethyl-7,8-dihydropterin pyrophosphokinase, HPPK"/>
    <property type="match status" value="1"/>
</dbReference>
<keyword evidence="5 9" id="KW-0418">Kinase</keyword>
<dbReference type="Proteomes" id="UP000318148">
    <property type="component" value="Unassembled WGS sequence"/>
</dbReference>
<evidence type="ECO:0000256" key="7">
    <source>
        <dbReference type="ARBA" id="ARBA00022909"/>
    </source>
</evidence>
<dbReference type="EMBL" id="SHBO01000006">
    <property type="protein sequence ID" value="RZO08168.1"/>
    <property type="molecule type" value="Genomic_DNA"/>
</dbReference>
<sequence length="163" mass="18527">MPSVYLSIGSNVDRRHNVKSCITSLKAIFGNLSMSPVYESDSVGFEGDNFYNLVVSVQTTLSVGQISQVLKKLENEHGRDRSAPKFGPRTLDIDIITVDDFVGEYDGVKLPREELLENAFVLLPMVKLIGNELHPETKRSYIDHWHEFDKTKQFLKEISFSFD</sequence>
<evidence type="ECO:0000256" key="2">
    <source>
        <dbReference type="ARBA" id="ARBA00013253"/>
    </source>
</evidence>
<dbReference type="GO" id="GO:0005524">
    <property type="term" value="F:ATP binding"/>
    <property type="evidence" value="ECO:0007669"/>
    <property type="project" value="UniProtKB-KW"/>
</dbReference>
<dbReference type="CDD" id="cd00483">
    <property type="entry name" value="HPPK"/>
    <property type="match status" value="1"/>
</dbReference>
<evidence type="ECO:0000256" key="1">
    <source>
        <dbReference type="ARBA" id="ARBA00005051"/>
    </source>
</evidence>
<evidence type="ECO:0000259" key="8">
    <source>
        <dbReference type="PROSITE" id="PS00794"/>
    </source>
</evidence>
<dbReference type="UniPathway" id="UPA00077">
    <property type="reaction ID" value="UER00155"/>
</dbReference>
<keyword evidence="6" id="KW-0067">ATP-binding</keyword>
<comment type="caution">
    <text evidence="9">The sequence shown here is derived from an EMBL/GenBank/DDBJ whole genome shotgun (WGS) entry which is preliminary data.</text>
</comment>
<dbReference type="GO" id="GO:0046654">
    <property type="term" value="P:tetrahydrofolate biosynthetic process"/>
    <property type="evidence" value="ECO:0007669"/>
    <property type="project" value="UniProtKB-UniPathway"/>
</dbReference>
<evidence type="ECO:0000256" key="3">
    <source>
        <dbReference type="ARBA" id="ARBA00022679"/>
    </source>
</evidence>
<keyword evidence="4" id="KW-0547">Nucleotide-binding</keyword>
<dbReference type="GO" id="GO:0003848">
    <property type="term" value="F:2-amino-4-hydroxy-6-hydroxymethyldihydropteridine diphosphokinase activity"/>
    <property type="evidence" value="ECO:0007669"/>
    <property type="project" value="UniProtKB-EC"/>
</dbReference>
<dbReference type="Pfam" id="PF01288">
    <property type="entry name" value="HPPK"/>
    <property type="match status" value="1"/>
</dbReference>
<dbReference type="InterPro" id="IPR035907">
    <property type="entry name" value="Hppk_sf"/>
</dbReference>
<dbReference type="AlphaFoldDB" id="A0A520LNL8"/>
<evidence type="ECO:0000256" key="4">
    <source>
        <dbReference type="ARBA" id="ARBA00022741"/>
    </source>
</evidence>
<dbReference type="EC" id="2.7.6.3" evidence="2"/>
<dbReference type="PANTHER" id="PTHR43071:SF2">
    <property type="entry name" value="2-AMINO-4-HYDROXY-6-HYDROXYMETHYLDIHYDROPTERIDINE PYROPHOSPHOKINASE"/>
    <property type="match status" value="1"/>
</dbReference>
<evidence type="ECO:0000313" key="9">
    <source>
        <dbReference type="EMBL" id="RZO08168.1"/>
    </source>
</evidence>
<keyword evidence="7" id="KW-0289">Folate biosynthesis</keyword>
<comment type="pathway">
    <text evidence="1">Cofactor biosynthesis; tetrahydrofolate biosynthesis; 2-amino-4-hydroxy-6-hydroxymethyl-7,8-dihydropteridine diphosphate from 7,8-dihydroneopterin triphosphate: step 4/4.</text>
</comment>
<dbReference type="PROSITE" id="PS00794">
    <property type="entry name" value="HPPK"/>
    <property type="match status" value="1"/>
</dbReference>
<name>A0A520LNL8_9GAMM</name>
<dbReference type="NCBIfam" id="TIGR01498">
    <property type="entry name" value="folK"/>
    <property type="match status" value="1"/>
</dbReference>
<evidence type="ECO:0000256" key="6">
    <source>
        <dbReference type="ARBA" id="ARBA00022840"/>
    </source>
</evidence>
<dbReference type="GO" id="GO:0046656">
    <property type="term" value="P:folic acid biosynthetic process"/>
    <property type="evidence" value="ECO:0007669"/>
    <property type="project" value="UniProtKB-KW"/>
</dbReference>
<evidence type="ECO:0000256" key="5">
    <source>
        <dbReference type="ARBA" id="ARBA00022777"/>
    </source>
</evidence>
<dbReference type="PANTHER" id="PTHR43071">
    <property type="entry name" value="2-AMINO-4-HYDROXY-6-HYDROXYMETHYLDIHYDROPTERIDINE PYROPHOSPHOKINASE"/>
    <property type="match status" value="1"/>
</dbReference>
<protein>
    <recommendedName>
        <fullName evidence="2">2-amino-4-hydroxy-6-hydroxymethyldihydropteridine diphosphokinase</fullName>
        <ecNumber evidence="2">2.7.6.3</ecNumber>
    </recommendedName>
</protein>
<organism evidence="9 10">
    <name type="scientific">SAR92 clade bacterium</name>
    <dbReference type="NCBI Taxonomy" id="2315479"/>
    <lineage>
        <taxon>Bacteria</taxon>
        <taxon>Pseudomonadati</taxon>
        <taxon>Pseudomonadota</taxon>
        <taxon>Gammaproteobacteria</taxon>
        <taxon>Cellvibrionales</taxon>
        <taxon>Porticoccaceae</taxon>
        <taxon>SAR92 clade</taxon>
    </lineage>
</organism>
<dbReference type="GO" id="GO:0016301">
    <property type="term" value="F:kinase activity"/>
    <property type="evidence" value="ECO:0007669"/>
    <property type="project" value="UniProtKB-KW"/>
</dbReference>
<dbReference type="InterPro" id="IPR000550">
    <property type="entry name" value="Hppk"/>
</dbReference>
<proteinExistence type="predicted"/>
<gene>
    <name evidence="9" type="primary">folK</name>
    <name evidence="9" type="ORF">EVB02_00840</name>
</gene>
<feature type="domain" description="7,8-dihydro-6-hydroxymethylpterin-pyrophosphokinase" evidence="8">
    <location>
        <begin position="85"/>
        <end position="96"/>
    </location>
</feature>
<keyword evidence="3 9" id="KW-0808">Transferase</keyword>
<accession>A0A520LNL8</accession>
<evidence type="ECO:0000313" key="10">
    <source>
        <dbReference type="Proteomes" id="UP000318148"/>
    </source>
</evidence>